<evidence type="ECO:0000256" key="2">
    <source>
        <dbReference type="SAM" id="MobiDB-lite"/>
    </source>
</evidence>
<keyword evidence="3" id="KW-0472">Membrane</keyword>
<organism evidence="5 6">
    <name type="scientific">Thalassiosira oceanica</name>
    <name type="common">Marine diatom</name>
    <dbReference type="NCBI Taxonomy" id="159749"/>
    <lineage>
        <taxon>Eukaryota</taxon>
        <taxon>Sar</taxon>
        <taxon>Stramenopiles</taxon>
        <taxon>Ochrophyta</taxon>
        <taxon>Bacillariophyta</taxon>
        <taxon>Coscinodiscophyceae</taxon>
        <taxon>Thalassiosirophycidae</taxon>
        <taxon>Thalassiosirales</taxon>
        <taxon>Thalassiosiraceae</taxon>
        <taxon>Thalassiosira</taxon>
    </lineage>
</organism>
<accession>K0RZP2</accession>
<gene>
    <name evidence="5" type="ORF">THAOC_20516</name>
</gene>
<evidence type="ECO:0000313" key="5">
    <source>
        <dbReference type="EMBL" id="EJK59283.1"/>
    </source>
</evidence>
<feature type="domain" description="EF-hand" evidence="4">
    <location>
        <begin position="1305"/>
        <end position="1339"/>
    </location>
</feature>
<evidence type="ECO:0000259" key="4">
    <source>
        <dbReference type="PROSITE" id="PS50222"/>
    </source>
</evidence>
<dbReference type="OMA" id="QELAMPC"/>
<protein>
    <recommendedName>
        <fullName evidence="4">EF-hand domain-containing protein</fullName>
    </recommendedName>
</protein>
<dbReference type="Proteomes" id="UP000266841">
    <property type="component" value="Unassembled WGS sequence"/>
</dbReference>
<proteinExistence type="predicted"/>
<dbReference type="eggNOG" id="ENOG502R831">
    <property type="taxonomic scope" value="Eukaryota"/>
</dbReference>
<feature type="compositionally biased region" description="Basic and acidic residues" evidence="2">
    <location>
        <begin position="17"/>
        <end position="27"/>
    </location>
</feature>
<dbReference type="OrthoDB" id="40822at2759"/>
<evidence type="ECO:0000256" key="1">
    <source>
        <dbReference type="ARBA" id="ARBA00022837"/>
    </source>
</evidence>
<dbReference type="InterPro" id="IPR002048">
    <property type="entry name" value="EF_hand_dom"/>
</dbReference>
<dbReference type="PROSITE" id="PS00018">
    <property type="entry name" value="EF_HAND_1"/>
    <property type="match status" value="1"/>
</dbReference>
<dbReference type="Gene3D" id="1.10.238.10">
    <property type="entry name" value="EF-hand"/>
    <property type="match status" value="1"/>
</dbReference>
<comment type="caution">
    <text evidence="5">The sequence shown here is derived from an EMBL/GenBank/DDBJ whole genome shotgun (WGS) entry which is preliminary data.</text>
</comment>
<name>K0RZP2_THAOC</name>
<dbReference type="GO" id="GO:0005509">
    <property type="term" value="F:calcium ion binding"/>
    <property type="evidence" value="ECO:0007669"/>
    <property type="project" value="InterPro"/>
</dbReference>
<dbReference type="CDD" id="cd00051">
    <property type="entry name" value="EFh"/>
    <property type="match status" value="1"/>
</dbReference>
<dbReference type="Pfam" id="PF13499">
    <property type="entry name" value="EF-hand_7"/>
    <property type="match status" value="1"/>
</dbReference>
<reference evidence="5 6" key="1">
    <citation type="journal article" date="2012" name="Genome Biol.">
        <title>Genome and low-iron response of an oceanic diatom adapted to chronic iron limitation.</title>
        <authorList>
            <person name="Lommer M."/>
            <person name="Specht M."/>
            <person name="Roy A.S."/>
            <person name="Kraemer L."/>
            <person name="Andreson R."/>
            <person name="Gutowska M.A."/>
            <person name="Wolf J."/>
            <person name="Bergner S.V."/>
            <person name="Schilhabel M.B."/>
            <person name="Klostermeier U.C."/>
            <person name="Beiko R.G."/>
            <person name="Rosenstiel P."/>
            <person name="Hippler M."/>
            <person name="Laroche J."/>
        </authorList>
    </citation>
    <scope>NUCLEOTIDE SEQUENCE [LARGE SCALE GENOMIC DNA]</scope>
    <source>
        <strain evidence="5 6">CCMP1005</strain>
    </source>
</reference>
<keyword evidence="1" id="KW-0106">Calcium</keyword>
<keyword evidence="3" id="KW-1133">Transmembrane helix</keyword>
<dbReference type="EMBL" id="AGNL01023194">
    <property type="protein sequence ID" value="EJK59283.1"/>
    <property type="molecule type" value="Genomic_DNA"/>
</dbReference>
<dbReference type="PROSITE" id="PS50222">
    <property type="entry name" value="EF_HAND_2"/>
    <property type="match status" value="2"/>
</dbReference>
<dbReference type="SUPFAM" id="SSF47473">
    <property type="entry name" value="EF-hand"/>
    <property type="match status" value="1"/>
</dbReference>
<feature type="transmembrane region" description="Helical" evidence="3">
    <location>
        <begin position="1076"/>
        <end position="1096"/>
    </location>
</feature>
<feature type="domain" description="EF-hand" evidence="4">
    <location>
        <begin position="1340"/>
        <end position="1375"/>
    </location>
</feature>
<evidence type="ECO:0000313" key="6">
    <source>
        <dbReference type="Proteomes" id="UP000266841"/>
    </source>
</evidence>
<evidence type="ECO:0000256" key="3">
    <source>
        <dbReference type="SAM" id="Phobius"/>
    </source>
</evidence>
<feature type="transmembrane region" description="Helical" evidence="3">
    <location>
        <begin position="1042"/>
        <end position="1064"/>
    </location>
</feature>
<sequence length="1523" mass="169405">MAVGVDPRQSTSTLAKSTRDENEHSDMDDMGVTVDPCDVPPASELHHFIIPSLRSTLYEALFTKHQKMSTPHTLSLLLAYAACGLLHELSHLTAASWLSHDENALGLLLGALRSSLGRVSIVDQDITNWEQGVIRHSGWIGSVALAIMVHLIAPSGARAPRMAAAVTALEAITTDLLGFTPVHSLHDHKASRLVLFCGNFGVLLLNPSWLSIDGGRTALDVLEKMVNVTMMRGAQSGGVVTFEPTKFTRSKGETVADSAPPSLRGVRSRVVNAKRTDLSKKVRGKVVQDNCERLTGNLRGFDKPEYTVNTGGGRLVRGFFGHTRFATSSKATFDGTHPHQWSRRREYNIFPFSSSSANNTCSGPRRMGVENYITHNGDFEFYKCNGKYYDVEVVQKWLENVLQVPMPAAGKCNSLPSFFVGGARLTIFHNQVDSAAIAGVIDLLRTQGSFALSLRFALSLTLQNSQIEEDPAVSYPTMSEYEEIAKPFEDTLIELLSGPRTDGNGIMGLEDISSNPKERAALSLRVAKKLREQLDVLEVKTTSPLGDTTRRKRGPHFALSRLSKFVSSDAEDAEFTKFINQTVDAFFDNDLMFSTHLFLRDAKGSFGLAVCSSLDAHRQVCFAARGQTLSVAFYPRKGLICYGSEQAAVKAGLSFSNPGGNLVNGESCETDNAIRLDLDDLGGEICLLDWGFAGDAEPSISQPNRHLTVDRLMNVSVALLHQSQQYKPLQKRLVLLENNEFVRPLGEDCEDPVLQDLRDIPRICHNLQEDWKEVGLNRFTAWNLASCISARMKAIVDGKMARHGSSVDILVTGCEVSLWVAEQFVGDLAKSFPKLFVKAVSSNKLLALFGQELAMPCPGFPYSQKTLDMKDPIVIIVSHSGGTFGPLACSNLLQSFSSSIFAVTSEWDTQVGKQLRSMYSDDLLSSRIFSTGVGVRPAEPCSISPAATHQLLTNIFEHISLTIISDPAAFKASGAIITERDLQMLERLNLENITALEEIVGVDRHGNELHEARSRTMRELRDAGDLWSEHILENAKAYIMSFLYIVVTVTTGYSLLCGIAYACGLSNELAFHVIRFLDSLIYFYLPQINVILLRIIQGRNLRHRMVGRTVVVADCPHRVVRGTLLVCGRPDGRLPALTSLEASTCLSVNQASSIQSMGGTCESLTIGHNKSKLPLSHRAIYLKSHRPMFLSEKILDNIDAHEDLVRQRKEKLKEDKEKSRSMSLGSTFARAASYFAETTTVRGRDGLELSLSRSRQAKTTRSSNSLLGAYVNLERDARKRREQKKVDMHAAKVTGLVDHMIKSRQGIENTRRVFNEMDTDNDGVVSLEEFMQEYSRRTKVSPSHLRQLFEEADIDDSGTLSFDEFLRVAQIPTMFAELTVKNRDNRGLVQVQPSKEHYFGEEFRKHALLGVNAMAMSKSQHFAMELYETRIASMQRFVAMCVMFHQMGYRVQTFFPKISFGYWGYRMDRTHSIMRIATTASPVSGADVREQMEELRLVLKIERSVQLIVRTWKKYKGTYKMNE</sequence>
<dbReference type="SMART" id="SM00054">
    <property type="entry name" value="EFh"/>
    <property type="match status" value="2"/>
</dbReference>
<keyword evidence="6" id="KW-1185">Reference proteome</keyword>
<feature type="region of interest" description="Disordered" evidence="2">
    <location>
        <begin position="1"/>
        <end position="31"/>
    </location>
</feature>
<dbReference type="InterPro" id="IPR018247">
    <property type="entry name" value="EF_Hand_1_Ca_BS"/>
</dbReference>
<dbReference type="InterPro" id="IPR011992">
    <property type="entry name" value="EF-hand-dom_pair"/>
</dbReference>
<keyword evidence="3" id="KW-0812">Transmembrane</keyword>